<accession>A0ABT2UNJ6</accession>
<evidence type="ECO:0000259" key="7">
    <source>
        <dbReference type="PROSITE" id="PS50011"/>
    </source>
</evidence>
<comment type="caution">
    <text evidence="8">The sequence shown here is derived from an EMBL/GenBank/DDBJ whole genome shotgun (WGS) entry which is preliminary data.</text>
</comment>
<dbReference type="PROSITE" id="PS00108">
    <property type="entry name" value="PROTEIN_KINASE_ST"/>
    <property type="match status" value="1"/>
</dbReference>
<dbReference type="Gene3D" id="3.30.200.20">
    <property type="entry name" value="Phosphorylase Kinase, domain 1"/>
    <property type="match status" value="1"/>
</dbReference>
<dbReference type="InterPro" id="IPR011009">
    <property type="entry name" value="Kinase-like_dom_sf"/>
</dbReference>
<evidence type="ECO:0000256" key="6">
    <source>
        <dbReference type="SAM" id="MobiDB-lite"/>
    </source>
</evidence>
<evidence type="ECO:0000313" key="8">
    <source>
        <dbReference type="EMBL" id="MCU6796220.1"/>
    </source>
</evidence>
<dbReference type="InterPro" id="IPR000719">
    <property type="entry name" value="Prot_kinase_dom"/>
</dbReference>
<dbReference type="InterPro" id="IPR008271">
    <property type="entry name" value="Ser/Thr_kinase_AS"/>
</dbReference>
<keyword evidence="1" id="KW-0808">Transferase</keyword>
<evidence type="ECO:0000256" key="5">
    <source>
        <dbReference type="PROSITE-ProRule" id="PRU10141"/>
    </source>
</evidence>
<dbReference type="Pfam" id="PF00069">
    <property type="entry name" value="Pkinase"/>
    <property type="match status" value="1"/>
</dbReference>
<keyword evidence="4 5" id="KW-0067">ATP-binding</keyword>
<sequence>MQPQGKQIGDVVEGRYRIVAVLGSGGMSTVYLADDLRLAGKRWAVKESRQSNGTEYEFLAEAEMLVKLNHPNLPDIVDYFPADSNGCSYLVMDYIEGETLLQRFERSGKRLPVNHVIDYALQLCDVFAYLHSHQPEPIIYRDVKPANLMIDAQERIRLIDFGIARSYKAGQAADTVRIGTIGFAAPEQFEGRQTDARTDLFGLGALLYYLLSGGHYYYAVRRPLSDHSAAISASLSVLVEKLLHAEPRARCQSAAEVRDELLRIQPLQIAAGNNGADVYGEIDEDGGRGRNRDGGRAEQGGTASRDSGGKGLSKSPPRVLVVAGLYAGAGATFTTLALARALHGLGVRHAVMEVQSRHPELYTLLYGEKHAPPDYRCYNEAGVDLRQQQTAWEDGNTLWLPAAPQSGAEWPHDSMSIDHPIQPNLADGNRTELAFSRLQQLILQEIERPLILVDIGSNWEDETANELIKLASEFVYVMDPMLHKLESAAARRNMKRLKELRRLGKPVWGIANKAVNSSHTGQWLSVFPEPPVCMLPAIDFTRMAEASWLGILVQDRPGVRAQLERSMQDWLRSWLPHTGPKGLLHKLWRNG</sequence>
<evidence type="ECO:0000256" key="4">
    <source>
        <dbReference type="ARBA" id="ARBA00022840"/>
    </source>
</evidence>
<protein>
    <submittedName>
        <fullName evidence="8">Serine/threonine protein kinase</fullName>
    </submittedName>
</protein>
<feature type="compositionally biased region" description="Basic and acidic residues" evidence="6">
    <location>
        <begin position="285"/>
        <end position="296"/>
    </location>
</feature>
<reference evidence="8 9" key="1">
    <citation type="submission" date="2022-09" db="EMBL/GenBank/DDBJ databases">
        <authorList>
            <person name="Han X.L."/>
            <person name="Wang Q."/>
            <person name="Lu T."/>
        </authorList>
    </citation>
    <scope>NUCLEOTIDE SEQUENCE [LARGE SCALE GENOMIC DNA]</scope>
    <source>
        <strain evidence="8 9">WQ 127069</strain>
    </source>
</reference>
<dbReference type="CDD" id="cd14014">
    <property type="entry name" value="STKc_PknB_like"/>
    <property type="match status" value="1"/>
</dbReference>
<evidence type="ECO:0000256" key="2">
    <source>
        <dbReference type="ARBA" id="ARBA00022741"/>
    </source>
</evidence>
<dbReference type="EMBL" id="JAOQIO010000099">
    <property type="protein sequence ID" value="MCU6796220.1"/>
    <property type="molecule type" value="Genomic_DNA"/>
</dbReference>
<dbReference type="RefSeq" id="WP_262687101.1">
    <property type="nucleotide sequence ID" value="NZ_JAOQIO010000099.1"/>
</dbReference>
<dbReference type="Proteomes" id="UP001652445">
    <property type="component" value="Unassembled WGS sequence"/>
</dbReference>
<keyword evidence="3 8" id="KW-0418">Kinase</keyword>
<dbReference type="Gene3D" id="3.40.50.300">
    <property type="entry name" value="P-loop containing nucleotide triphosphate hydrolases"/>
    <property type="match status" value="1"/>
</dbReference>
<name>A0ABT2UNJ6_9BACL</name>
<dbReference type="Gene3D" id="1.10.510.10">
    <property type="entry name" value="Transferase(Phosphotransferase) domain 1"/>
    <property type="match status" value="1"/>
</dbReference>
<dbReference type="InterPro" id="IPR027417">
    <property type="entry name" value="P-loop_NTPase"/>
</dbReference>
<dbReference type="InterPro" id="IPR017441">
    <property type="entry name" value="Protein_kinase_ATP_BS"/>
</dbReference>
<dbReference type="GO" id="GO:0004674">
    <property type="term" value="F:protein serine/threonine kinase activity"/>
    <property type="evidence" value="ECO:0007669"/>
    <property type="project" value="UniProtKB-KW"/>
</dbReference>
<organism evidence="8 9">
    <name type="scientific">Paenibacillus baimaensis</name>
    <dbReference type="NCBI Taxonomy" id="2982185"/>
    <lineage>
        <taxon>Bacteria</taxon>
        <taxon>Bacillati</taxon>
        <taxon>Bacillota</taxon>
        <taxon>Bacilli</taxon>
        <taxon>Bacillales</taxon>
        <taxon>Paenibacillaceae</taxon>
        <taxon>Paenibacillus</taxon>
    </lineage>
</organism>
<keyword evidence="9" id="KW-1185">Reference proteome</keyword>
<evidence type="ECO:0000256" key="1">
    <source>
        <dbReference type="ARBA" id="ARBA00022679"/>
    </source>
</evidence>
<dbReference type="SMART" id="SM00220">
    <property type="entry name" value="S_TKc"/>
    <property type="match status" value="1"/>
</dbReference>
<dbReference type="PROSITE" id="PS50011">
    <property type="entry name" value="PROTEIN_KINASE_DOM"/>
    <property type="match status" value="1"/>
</dbReference>
<dbReference type="SUPFAM" id="SSF56112">
    <property type="entry name" value="Protein kinase-like (PK-like)"/>
    <property type="match status" value="1"/>
</dbReference>
<dbReference type="PANTHER" id="PTHR43289">
    <property type="entry name" value="MITOGEN-ACTIVATED PROTEIN KINASE KINASE KINASE 20-RELATED"/>
    <property type="match status" value="1"/>
</dbReference>
<gene>
    <name evidence="8" type="ORF">OB236_29270</name>
</gene>
<feature type="region of interest" description="Disordered" evidence="6">
    <location>
        <begin position="278"/>
        <end position="314"/>
    </location>
</feature>
<dbReference type="PANTHER" id="PTHR43289:SF34">
    <property type="entry name" value="SERINE_THREONINE-PROTEIN KINASE YBDM-RELATED"/>
    <property type="match status" value="1"/>
</dbReference>
<feature type="domain" description="Protein kinase" evidence="7">
    <location>
        <begin position="16"/>
        <end position="262"/>
    </location>
</feature>
<evidence type="ECO:0000313" key="9">
    <source>
        <dbReference type="Proteomes" id="UP001652445"/>
    </source>
</evidence>
<proteinExistence type="predicted"/>
<keyword evidence="2 5" id="KW-0547">Nucleotide-binding</keyword>
<keyword evidence="8" id="KW-0723">Serine/threonine-protein kinase</keyword>
<evidence type="ECO:0000256" key="3">
    <source>
        <dbReference type="ARBA" id="ARBA00022777"/>
    </source>
</evidence>
<feature type="binding site" evidence="5">
    <location>
        <position position="46"/>
    </location>
    <ligand>
        <name>ATP</name>
        <dbReference type="ChEBI" id="CHEBI:30616"/>
    </ligand>
</feature>
<dbReference type="SUPFAM" id="SSF52540">
    <property type="entry name" value="P-loop containing nucleoside triphosphate hydrolases"/>
    <property type="match status" value="1"/>
</dbReference>
<dbReference type="PROSITE" id="PS00107">
    <property type="entry name" value="PROTEIN_KINASE_ATP"/>
    <property type="match status" value="1"/>
</dbReference>